<sequence>MPFQRRVSRCLARVVPSLVVLYVLFSEPSQVPPESLSSDWTNLVVETKSLSGSLTAVVPITRFSLSAFEDTLATLIRPSACITKVLVTCPEPLLSQTRRAIQHAVRAVNTGLQPDITLHPSAPNGETVSEIVKAISTLVATEKVLVLDETGFDGLSERTKDLLLCPAATHIPIGPRGVISINHTCVVPSSQLQPATYLLPPFTISTSLVKEPMASWAAMGVAVSRSLNRNMGGVVRSFGDQDANYCGRQFTYLDRGNPPSYVHETTVDPGLFFFLLPNYEALQLILPTIICPLHRAGHTVRVLVHSNDRIWGPASCTVRVEFLGKQNDAPLMLQMTYLNLILCKTVQLWSASLKKICNMLNGWVQCLCGNGYVYVSVGIEHLLDLNADWNTPRIELSVITQDRPRSLRRLLSSLTRARFLGDSVNIRLNMEQSSDTETIQIVRDFTWRHGTVFTHRRVVHGGLIPAVVESWYPHSNHEYGVLLEDDVELSPLFYIWIKMAILRYRYGEGHDRSKDMFGISLYHQKNTELHPDGRKPFNPRSLFEANHIQNPSTPYLSQVPCSWGAVYFPEHWREFHDYLANRLSEHQLGIDKVVVPNVRSNNWSRSWKKYFIELVYLRSYVMLYPNYADFGSFSTNHVEVGSHVKNRPKEKQDAFRVPLLELEESWRLVEELPGKTLPPWDKLPVVNLTGFLS</sequence>
<evidence type="ECO:0000256" key="1">
    <source>
        <dbReference type="SAM" id="SignalP"/>
    </source>
</evidence>
<evidence type="ECO:0000313" key="3">
    <source>
        <dbReference type="Proteomes" id="UP000636479"/>
    </source>
</evidence>
<dbReference type="SUPFAM" id="SSF53448">
    <property type="entry name" value="Nucleotide-diphospho-sugar transferases"/>
    <property type="match status" value="1"/>
</dbReference>
<comment type="caution">
    <text evidence="2">The sequence shown here is derived from an EMBL/GenBank/DDBJ whole genome shotgun (WGS) entry which is preliminary data.</text>
</comment>
<proteinExistence type="predicted"/>
<dbReference type="PANTHER" id="PTHR33604">
    <property type="entry name" value="OSJNBA0004B13.7 PROTEIN"/>
    <property type="match status" value="1"/>
</dbReference>
<dbReference type="AlphaFoldDB" id="A0A8H6T2E8"/>
<keyword evidence="3" id="KW-1185">Reference proteome</keyword>
<keyword evidence="1" id="KW-0732">Signal</keyword>
<reference evidence="2" key="1">
    <citation type="submission" date="2020-05" db="EMBL/GenBank/DDBJ databases">
        <title>Mycena genomes resolve the evolution of fungal bioluminescence.</title>
        <authorList>
            <person name="Tsai I.J."/>
        </authorList>
    </citation>
    <scope>NUCLEOTIDE SEQUENCE</scope>
    <source>
        <strain evidence="2">171206Taipei</strain>
    </source>
</reference>
<dbReference type="RefSeq" id="XP_037223114.1">
    <property type="nucleotide sequence ID" value="XM_037360229.1"/>
</dbReference>
<feature type="chain" id="PRO_5034272211" evidence="1">
    <location>
        <begin position="26"/>
        <end position="693"/>
    </location>
</feature>
<dbReference type="InterPro" id="IPR029044">
    <property type="entry name" value="Nucleotide-diphossugar_trans"/>
</dbReference>
<dbReference type="OrthoDB" id="2020070at2759"/>
<evidence type="ECO:0000313" key="2">
    <source>
        <dbReference type="EMBL" id="KAF7309664.1"/>
    </source>
</evidence>
<dbReference type="Gene3D" id="3.90.550.10">
    <property type="entry name" value="Spore Coat Polysaccharide Biosynthesis Protein SpsA, Chain A"/>
    <property type="match status" value="1"/>
</dbReference>
<dbReference type="EMBL" id="JACAZF010000003">
    <property type="protein sequence ID" value="KAF7309664.1"/>
    <property type="molecule type" value="Genomic_DNA"/>
</dbReference>
<organism evidence="2 3">
    <name type="scientific">Mycena indigotica</name>
    <dbReference type="NCBI Taxonomy" id="2126181"/>
    <lineage>
        <taxon>Eukaryota</taxon>
        <taxon>Fungi</taxon>
        <taxon>Dikarya</taxon>
        <taxon>Basidiomycota</taxon>
        <taxon>Agaricomycotina</taxon>
        <taxon>Agaricomycetes</taxon>
        <taxon>Agaricomycetidae</taxon>
        <taxon>Agaricales</taxon>
        <taxon>Marasmiineae</taxon>
        <taxon>Mycenaceae</taxon>
        <taxon>Mycena</taxon>
    </lineage>
</organism>
<accession>A0A8H6T2E8</accession>
<dbReference type="PANTHER" id="PTHR33604:SF3">
    <property type="entry name" value="OSJNBA0004B13.7 PROTEIN"/>
    <property type="match status" value="1"/>
</dbReference>
<dbReference type="Proteomes" id="UP000636479">
    <property type="component" value="Unassembled WGS sequence"/>
</dbReference>
<feature type="signal peptide" evidence="1">
    <location>
        <begin position="1"/>
        <end position="25"/>
    </location>
</feature>
<protein>
    <submittedName>
        <fullName evidence="2">Succinate dehydrogenase [ubiquinone] iron-sulfur subunit, mitochondrial</fullName>
    </submittedName>
</protein>
<keyword evidence="2" id="KW-0830">Ubiquinone</keyword>
<name>A0A8H6T2E8_9AGAR</name>
<dbReference type="GeneID" id="59342745"/>
<gene>
    <name evidence="2" type="ORF">MIND_00337500</name>
</gene>